<name>A0AAD4CJX0_ASPNN</name>
<comment type="caution">
    <text evidence="2">The sequence shown here is derived from an EMBL/GenBank/DDBJ whole genome shotgun (WGS) entry which is preliminary data.</text>
</comment>
<proteinExistence type="predicted"/>
<evidence type="ECO:0000313" key="2">
    <source>
        <dbReference type="EMBL" id="KAF9887901.1"/>
    </source>
</evidence>
<dbReference type="AlphaFoldDB" id="A0AAD4CJX0"/>
<protein>
    <submittedName>
        <fullName evidence="2">Uncharacterized protein</fullName>
    </submittedName>
</protein>
<keyword evidence="3" id="KW-1185">Reference proteome</keyword>
<dbReference type="EMBL" id="VCAU01000054">
    <property type="protein sequence ID" value="KAF9887901.1"/>
    <property type="molecule type" value="Genomic_DNA"/>
</dbReference>
<feature type="region of interest" description="Disordered" evidence="1">
    <location>
        <begin position="28"/>
        <end position="48"/>
    </location>
</feature>
<reference evidence="2" key="1">
    <citation type="journal article" date="2019" name="Beilstein J. Org. Chem.">
        <title>Nanangenines: drimane sesquiterpenoids as the dominant metabolite cohort of a novel Australian fungus, Aspergillus nanangensis.</title>
        <authorList>
            <person name="Lacey H.J."/>
            <person name="Gilchrist C.L.M."/>
            <person name="Crombie A."/>
            <person name="Kalaitzis J.A."/>
            <person name="Vuong D."/>
            <person name="Rutledge P.J."/>
            <person name="Turner P."/>
            <person name="Pitt J.I."/>
            <person name="Lacey E."/>
            <person name="Chooi Y.H."/>
            <person name="Piggott A.M."/>
        </authorList>
    </citation>
    <scope>NUCLEOTIDE SEQUENCE</scope>
    <source>
        <strain evidence="2">MST-FP2251</strain>
    </source>
</reference>
<evidence type="ECO:0000256" key="1">
    <source>
        <dbReference type="SAM" id="MobiDB-lite"/>
    </source>
</evidence>
<gene>
    <name evidence="2" type="ORF">FE257_009423</name>
</gene>
<reference evidence="2" key="2">
    <citation type="submission" date="2020-02" db="EMBL/GenBank/DDBJ databases">
        <authorList>
            <person name="Gilchrist C.L.M."/>
            <person name="Chooi Y.-H."/>
        </authorList>
    </citation>
    <scope>NUCLEOTIDE SEQUENCE</scope>
    <source>
        <strain evidence="2">MST-FP2251</strain>
    </source>
</reference>
<organism evidence="2 3">
    <name type="scientific">Aspergillus nanangensis</name>
    <dbReference type="NCBI Taxonomy" id="2582783"/>
    <lineage>
        <taxon>Eukaryota</taxon>
        <taxon>Fungi</taxon>
        <taxon>Dikarya</taxon>
        <taxon>Ascomycota</taxon>
        <taxon>Pezizomycotina</taxon>
        <taxon>Eurotiomycetes</taxon>
        <taxon>Eurotiomycetidae</taxon>
        <taxon>Eurotiales</taxon>
        <taxon>Aspergillaceae</taxon>
        <taxon>Aspergillus</taxon>
        <taxon>Aspergillus subgen. Circumdati</taxon>
    </lineage>
</organism>
<dbReference type="Proteomes" id="UP001194746">
    <property type="component" value="Unassembled WGS sequence"/>
</dbReference>
<sequence length="177" mass="20537">MLANHWMNKETWIVYDPPSRVPIETRRKLGDPRFNKPYPQPDTAPKHKYPQVTHTVADNPRLNSWRKAVNRYRKAAGVQGVIKSVQLYESSADEPPDGMVDPASWVLRKPPQGIGLSRKQENAFYEGGAGWQETLSDWQRVRRGYRISKAIHEGRVNRTRAKQLVHAISRRRQRAEF</sequence>
<evidence type="ECO:0000313" key="3">
    <source>
        <dbReference type="Proteomes" id="UP001194746"/>
    </source>
</evidence>
<accession>A0AAD4CJX0</accession>